<dbReference type="PIRSF" id="PIRSF019455">
    <property type="entry name" value="CopR_AtkY"/>
    <property type="match status" value="1"/>
</dbReference>
<proteinExistence type="inferred from homology"/>
<accession>A0ABQ3WUT1</accession>
<sequence length="123" mass="13709">MRGFGDLEAAIMEKLWARTRPTTVRELLPALQANRTLAYTTVLTVVDNLYKKGWLRREPDGRAYRYSPTVTREEYGACQLRDALDDAGDPAQALVRFVEKMSAAETAALRQALAAHEDRGAAP</sequence>
<comment type="caution">
    <text evidence="5">The sequence shown here is derived from an EMBL/GenBank/DDBJ whole genome shotgun (WGS) entry which is preliminary data.</text>
</comment>
<dbReference type="InterPro" id="IPR036388">
    <property type="entry name" value="WH-like_DNA-bd_sf"/>
</dbReference>
<protein>
    <submittedName>
        <fullName evidence="5">Penicillinase repressor</fullName>
    </submittedName>
</protein>
<keyword evidence="4" id="KW-0804">Transcription</keyword>
<dbReference type="Gene3D" id="6.10.140.850">
    <property type="match status" value="1"/>
</dbReference>
<gene>
    <name evidence="5" type="ORF">Aca07nite_71760</name>
</gene>
<evidence type="ECO:0000256" key="3">
    <source>
        <dbReference type="ARBA" id="ARBA00023125"/>
    </source>
</evidence>
<dbReference type="RefSeq" id="WP_239141466.1">
    <property type="nucleotide sequence ID" value="NZ_BAAAGQ010000038.1"/>
</dbReference>
<dbReference type="Pfam" id="PF03965">
    <property type="entry name" value="Penicillinase_R"/>
    <property type="match status" value="1"/>
</dbReference>
<name>A0ABQ3WUT1_9ACTN</name>
<keyword evidence="2" id="KW-0805">Transcription regulation</keyword>
<evidence type="ECO:0000256" key="4">
    <source>
        <dbReference type="ARBA" id="ARBA00023163"/>
    </source>
</evidence>
<keyword evidence="3" id="KW-0238">DNA-binding</keyword>
<evidence type="ECO:0000313" key="5">
    <source>
        <dbReference type="EMBL" id="GID49901.1"/>
    </source>
</evidence>
<dbReference type="EMBL" id="BOMF01000136">
    <property type="protein sequence ID" value="GID49901.1"/>
    <property type="molecule type" value="Genomic_DNA"/>
</dbReference>
<evidence type="ECO:0000256" key="1">
    <source>
        <dbReference type="ARBA" id="ARBA00011046"/>
    </source>
</evidence>
<dbReference type="InterPro" id="IPR036390">
    <property type="entry name" value="WH_DNA-bd_sf"/>
</dbReference>
<dbReference type="Gene3D" id="1.10.10.10">
    <property type="entry name" value="Winged helix-like DNA-binding domain superfamily/Winged helix DNA-binding domain"/>
    <property type="match status" value="1"/>
</dbReference>
<dbReference type="InterPro" id="IPR005650">
    <property type="entry name" value="BlaI_family"/>
</dbReference>
<dbReference type="SUPFAM" id="SSF46785">
    <property type="entry name" value="Winged helix' DNA-binding domain"/>
    <property type="match status" value="1"/>
</dbReference>
<organism evidence="5">
    <name type="scientific">Actinoplanes campanulatus</name>
    <dbReference type="NCBI Taxonomy" id="113559"/>
    <lineage>
        <taxon>Bacteria</taxon>
        <taxon>Bacillati</taxon>
        <taxon>Actinomycetota</taxon>
        <taxon>Actinomycetes</taxon>
        <taxon>Micromonosporales</taxon>
        <taxon>Micromonosporaceae</taxon>
        <taxon>Actinoplanes</taxon>
    </lineage>
</organism>
<reference evidence="5" key="1">
    <citation type="submission" date="2021-01" db="EMBL/GenBank/DDBJ databases">
        <title>Whole genome shotgun sequence of Actinoplanes capillaceus NBRC 16408.</title>
        <authorList>
            <person name="Komaki H."/>
            <person name="Tamura T."/>
        </authorList>
    </citation>
    <scope>NUCLEOTIDE SEQUENCE [LARGE SCALE GENOMIC DNA]</scope>
    <source>
        <strain evidence="5">NBRC 16408</strain>
    </source>
</reference>
<comment type="similarity">
    <text evidence="1">Belongs to the BlaI transcriptional regulatory family.</text>
</comment>
<evidence type="ECO:0000256" key="2">
    <source>
        <dbReference type="ARBA" id="ARBA00023015"/>
    </source>
</evidence>